<name>A0A4R4RCK6_9ACTN</name>
<evidence type="ECO:0000313" key="5">
    <source>
        <dbReference type="Proteomes" id="UP000295621"/>
    </source>
</evidence>
<protein>
    <recommendedName>
        <fullName evidence="3">Trehalose 6-phosphate phosphatase</fullName>
        <ecNumber evidence="3">3.1.3.12</ecNumber>
    </recommendedName>
</protein>
<dbReference type="GO" id="GO:0046872">
    <property type="term" value="F:metal ion binding"/>
    <property type="evidence" value="ECO:0007669"/>
    <property type="project" value="UniProtKB-KW"/>
</dbReference>
<sequence>MTPELRRLSGLLGRTLVALDFDGVLSPIVPDPASAVALPGTADVLTAVAARVARVAVVTGRPAADAVRLGSLAGVPGLVVLGHYGLQRWSDGTLSTPASDDGVEVARRRVAELAAARPGVTVEDKHHSVALHTRSAADPAAALAELRPHADAVASEAGLQVTPGRFVLELRPVGVDKGVAIRSLVAETGAAAILYAGDDLGDLPAVTAVRELASSGAIDAGLVVCSDAKEASAELRAAADVVVPGPPGVQELLSELAALD</sequence>
<evidence type="ECO:0000256" key="2">
    <source>
        <dbReference type="ARBA" id="ARBA00024179"/>
    </source>
</evidence>
<comment type="pathway">
    <text evidence="3">Glycan biosynthesis; trehalose biosynthesis.</text>
</comment>
<dbReference type="Gene3D" id="3.30.70.1020">
    <property type="entry name" value="Trehalose-6-phosphate phosphatase related protein, domain 2"/>
    <property type="match status" value="1"/>
</dbReference>
<dbReference type="PANTHER" id="PTHR43768">
    <property type="entry name" value="TREHALOSE 6-PHOSPHATE PHOSPHATASE"/>
    <property type="match status" value="1"/>
</dbReference>
<dbReference type="RefSeq" id="WP_131987704.1">
    <property type="nucleotide sequence ID" value="NZ_SMKL01000084.1"/>
</dbReference>
<dbReference type="UniPathway" id="UPA00299"/>
<dbReference type="GO" id="GO:0005992">
    <property type="term" value="P:trehalose biosynthetic process"/>
    <property type="evidence" value="ECO:0007669"/>
    <property type="project" value="UniProtKB-UniPathway"/>
</dbReference>
<dbReference type="InterPro" id="IPR023214">
    <property type="entry name" value="HAD_sf"/>
</dbReference>
<evidence type="ECO:0000313" key="4">
    <source>
        <dbReference type="EMBL" id="TDC46998.1"/>
    </source>
</evidence>
<dbReference type="Proteomes" id="UP000295621">
    <property type="component" value="Unassembled WGS sequence"/>
</dbReference>
<dbReference type="InterPro" id="IPR003337">
    <property type="entry name" value="Trehalose_PPase"/>
</dbReference>
<dbReference type="EMBL" id="SMKL01000084">
    <property type="protein sequence ID" value="TDC46998.1"/>
    <property type="molecule type" value="Genomic_DNA"/>
</dbReference>
<proteinExistence type="inferred from homology"/>
<dbReference type="AlphaFoldDB" id="A0A4R4RCK6"/>
<dbReference type="EC" id="3.1.3.12" evidence="3"/>
<dbReference type="NCBIfam" id="TIGR00685">
    <property type="entry name" value="T6PP"/>
    <property type="match status" value="1"/>
</dbReference>
<keyword evidence="1 3" id="KW-0378">Hydrolase</keyword>
<dbReference type="InterPro" id="IPR044651">
    <property type="entry name" value="OTSB-like"/>
</dbReference>
<gene>
    <name evidence="4" type="primary">otsB</name>
    <name evidence="4" type="ORF">E1212_25465</name>
</gene>
<dbReference type="SUPFAM" id="SSF56784">
    <property type="entry name" value="HAD-like"/>
    <property type="match status" value="1"/>
</dbReference>
<keyword evidence="3" id="KW-0460">Magnesium</keyword>
<comment type="function">
    <text evidence="2 3">Removes the phosphate from trehalose 6-phosphate to produce free trehalose.</text>
</comment>
<comment type="catalytic activity">
    <reaction evidence="3">
        <text>alpha,alpha-trehalose 6-phosphate + H2O = alpha,alpha-trehalose + phosphate</text>
        <dbReference type="Rhea" id="RHEA:23420"/>
        <dbReference type="ChEBI" id="CHEBI:15377"/>
        <dbReference type="ChEBI" id="CHEBI:16551"/>
        <dbReference type="ChEBI" id="CHEBI:43474"/>
        <dbReference type="ChEBI" id="CHEBI:58429"/>
        <dbReference type="EC" id="3.1.3.12"/>
    </reaction>
</comment>
<dbReference type="OrthoDB" id="9816160at2"/>
<dbReference type="Pfam" id="PF02358">
    <property type="entry name" value="Trehalose_PPase"/>
    <property type="match status" value="1"/>
</dbReference>
<dbReference type="PANTHER" id="PTHR43768:SF3">
    <property type="entry name" value="TREHALOSE 6-PHOSPHATE PHOSPHATASE"/>
    <property type="match status" value="1"/>
</dbReference>
<evidence type="ECO:0000256" key="1">
    <source>
        <dbReference type="ARBA" id="ARBA00022801"/>
    </source>
</evidence>
<comment type="caution">
    <text evidence="4">The sequence shown here is derived from an EMBL/GenBank/DDBJ whole genome shotgun (WGS) entry which is preliminary data.</text>
</comment>
<comment type="similarity">
    <text evidence="3">Belongs to the trehalose phosphatase family.</text>
</comment>
<evidence type="ECO:0000256" key="3">
    <source>
        <dbReference type="RuleBase" id="RU361117"/>
    </source>
</evidence>
<comment type="cofactor">
    <cofactor evidence="3">
        <name>Mg(2+)</name>
        <dbReference type="ChEBI" id="CHEBI:18420"/>
    </cofactor>
</comment>
<keyword evidence="3" id="KW-0479">Metal-binding</keyword>
<dbReference type="InterPro" id="IPR036412">
    <property type="entry name" value="HAD-like_sf"/>
</dbReference>
<keyword evidence="5" id="KW-1185">Reference proteome</keyword>
<dbReference type="Gene3D" id="3.40.50.1000">
    <property type="entry name" value="HAD superfamily/HAD-like"/>
    <property type="match status" value="1"/>
</dbReference>
<organism evidence="4 5">
    <name type="scientific">Jiangella ureilytica</name>
    <dbReference type="NCBI Taxonomy" id="2530374"/>
    <lineage>
        <taxon>Bacteria</taxon>
        <taxon>Bacillati</taxon>
        <taxon>Actinomycetota</taxon>
        <taxon>Actinomycetes</taxon>
        <taxon>Jiangellales</taxon>
        <taxon>Jiangellaceae</taxon>
        <taxon>Jiangella</taxon>
    </lineage>
</organism>
<accession>A0A4R4RCK6</accession>
<reference evidence="4 5" key="1">
    <citation type="submission" date="2019-02" db="EMBL/GenBank/DDBJ databases">
        <title>Draft genome sequences of novel Actinobacteria.</title>
        <authorList>
            <person name="Sahin N."/>
            <person name="Ay H."/>
            <person name="Saygin H."/>
        </authorList>
    </citation>
    <scope>NUCLEOTIDE SEQUENCE [LARGE SCALE GENOMIC DNA]</scope>
    <source>
        <strain evidence="4 5">KC603</strain>
    </source>
</reference>
<dbReference type="GO" id="GO:0004805">
    <property type="term" value="F:trehalose-phosphatase activity"/>
    <property type="evidence" value="ECO:0007669"/>
    <property type="project" value="UniProtKB-EC"/>
</dbReference>